<keyword evidence="8" id="KW-1185">Reference proteome</keyword>
<dbReference type="GO" id="GO:0003924">
    <property type="term" value="F:GTPase activity"/>
    <property type="evidence" value="ECO:0007669"/>
    <property type="project" value="InterPro"/>
</dbReference>
<evidence type="ECO:0000256" key="1">
    <source>
        <dbReference type="ARBA" id="ARBA00007699"/>
    </source>
</evidence>
<dbReference type="FunCoup" id="Q4CNZ2">
    <property type="interactions" value="328"/>
</dbReference>
<dbReference type="InterPro" id="IPR006073">
    <property type="entry name" value="GTP-bd"/>
</dbReference>
<dbReference type="SMR" id="Q4CNZ2"/>
<name>Q4CNZ2_TRYCC</name>
<evidence type="ECO:0000259" key="5">
    <source>
        <dbReference type="PROSITE" id="PS51710"/>
    </source>
</evidence>
<dbReference type="InterPro" id="IPR031167">
    <property type="entry name" value="G_OBG"/>
</dbReference>
<dbReference type="Pfam" id="PF01018">
    <property type="entry name" value="GTP1_OBG"/>
    <property type="match status" value="1"/>
</dbReference>
<dbReference type="EMBL" id="AAHK01002776">
    <property type="protein sequence ID" value="EAN81997.1"/>
    <property type="molecule type" value="Genomic_DNA"/>
</dbReference>
<keyword evidence="4" id="KW-0812">Transmembrane</keyword>
<dbReference type="CDD" id="cd01898">
    <property type="entry name" value="Obg"/>
    <property type="match status" value="1"/>
</dbReference>
<keyword evidence="4" id="KW-0472">Membrane</keyword>
<dbReference type="AlphaFoldDB" id="Q4CNZ2"/>
<comment type="similarity">
    <text evidence="1">Belongs to the TRAFAC class OBG-HflX-like GTPase superfamily. OBG GTPase family.</text>
</comment>
<evidence type="ECO:0000313" key="8">
    <source>
        <dbReference type="Proteomes" id="UP000002296"/>
    </source>
</evidence>
<evidence type="ECO:0000259" key="6">
    <source>
        <dbReference type="PROSITE" id="PS51883"/>
    </source>
</evidence>
<dbReference type="InterPro" id="IPR006169">
    <property type="entry name" value="GTP1_OBG_dom"/>
</dbReference>
<dbReference type="SUPFAM" id="SSF82051">
    <property type="entry name" value="Obg GTP-binding protein N-terminal domain"/>
    <property type="match status" value="1"/>
</dbReference>
<dbReference type="InParanoid" id="Q4CNZ2"/>
<dbReference type="InterPro" id="IPR045086">
    <property type="entry name" value="OBG_GTPase"/>
</dbReference>
<keyword evidence="2" id="KW-0547">Nucleotide-binding</keyword>
<dbReference type="NCBIfam" id="TIGR02729">
    <property type="entry name" value="Obg_CgtA"/>
    <property type="match status" value="1"/>
</dbReference>
<dbReference type="Gene3D" id="3.40.50.300">
    <property type="entry name" value="P-loop containing nucleotide triphosphate hydrolases"/>
    <property type="match status" value="1"/>
</dbReference>
<feature type="domain" description="OBG-type G" evidence="5">
    <location>
        <begin position="215"/>
        <end position="396"/>
    </location>
</feature>
<accession>Q4CNZ2</accession>
<dbReference type="Pfam" id="PF01926">
    <property type="entry name" value="MMR_HSR1"/>
    <property type="match status" value="1"/>
</dbReference>
<evidence type="ECO:0000313" key="7">
    <source>
        <dbReference type="EMBL" id="EAN81997.1"/>
    </source>
</evidence>
<sequence>MPLFYWVTSSEDFTCNAYTFLYVFSFFFFGLIWFLWEVCVPMLRGCSCCLSRRSHPFVDAVKMLVSSGAGGDGASVMSHENGNEFAGPGGGNGGNGGNVMLRCSKRIADLSHLKEMGSQITASPGSVGFARTAHGKRGKDLLLELPVGTEVVDLDTNEVVYDVDEDGMELLLLEGGQGGKGNAAFANKWHHSPTESTRGLPGNTMLVQFELKTIADVGLIGYPNAGKSSLLSAISTSKPMIAPYVFTTLRPYVGVIHDLYGNTCRVADLPGLIEGAYENRGLGHQFLRHVERTQSLAYVVDMSGSYTPEDNKVPSEPWDIVDALRGELEYYMPGLSDRAVMVFANKMDLQTDSSGALLTNKLEELRKRVKLPVFPISAALGISLGTWHTEAGLTPALQFMCEEVFRKKKHQEGIRHAQRQREAFTLEKNFRAKNLGVFAVAEGLEDRDGENLSLVDQQLDPYGFSGLGEDFDGYQNAASRGKLHDYRDLTMKGRYWSLTRQRGEKLGGEKWR</sequence>
<dbReference type="RefSeq" id="XP_803715.1">
    <property type="nucleotide sequence ID" value="XM_798622.1"/>
</dbReference>
<dbReference type="InterPro" id="IPR014100">
    <property type="entry name" value="GTP-bd_Obg/CgtA"/>
</dbReference>
<dbReference type="PANTHER" id="PTHR11702:SF31">
    <property type="entry name" value="MITOCHONDRIAL RIBOSOME-ASSOCIATED GTPASE 2"/>
    <property type="match status" value="1"/>
</dbReference>
<feature type="transmembrane region" description="Helical" evidence="4">
    <location>
        <begin position="20"/>
        <end position="43"/>
    </location>
</feature>
<dbReference type="GO" id="GO:0000287">
    <property type="term" value="F:magnesium ion binding"/>
    <property type="evidence" value="ECO:0007669"/>
    <property type="project" value="InterPro"/>
</dbReference>
<dbReference type="InterPro" id="IPR036726">
    <property type="entry name" value="GTP1_OBG_dom_sf"/>
</dbReference>
<dbReference type="eggNOG" id="KOG1489">
    <property type="taxonomic scope" value="Eukaryota"/>
</dbReference>
<dbReference type="PaxDb" id="353153-Q4CNZ2"/>
<dbReference type="FunFam" id="2.70.210.12:FF:000001">
    <property type="entry name" value="GTPase Obg"/>
    <property type="match status" value="1"/>
</dbReference>
<evidence type="ECO:0000256" key="4">
    <source>
        <dbReference type="SAM" id="Phobius"/>
    </source>
</evidence>
<dbReference type="GeneID" id="3533117"/>
<dbReference type="STRING" id="353153.Q4CNZ2"/>
<keyword evidence="3" id="KW-0342">GTP-binding</keyword>
<reference evidence="7 8" key="1">
    <citation type="journal article" date="2005" name="Science">
        <title>The genome sequence of Trypanosoma cruzi, etiologic agent of Chagas disease.</title>
        <authorList>
            <person name="El-Sayed N.M."/>
            <person name="Myler P.J."/>
            <person name="Bartholomeu D.C."/>
            <person name="Nilsson D."/>
            <person name="Aggarwal G."/>
            <person name="Tran A.N."/>
            <person name="Ghedin E."/>
            <person name="Worthey E.A."/>
            <person name="Delcher A.L."/>
            <person name="Blandin G."/>
            <person name="Westenberger S.J."/>
            <person name="Caler E."/>
            <person name="Cerqueira G.C."/>
            <person name="Branche C."/>
            <person name="Haas B."/>
            <person name="Anupama A."/>
            <person name="Arner E."/>
            <person name="Aslund L."/>
            <person name="Attipoe P."/>
            <person name="Bontempi E."/>
            <person name="Bringaud F."/>
            <person name="Burton P."/>
            <person name="Cadag E."/>
            <person name="Campbell D.A."/>
            <person name="Carrington M."/>
            <person name="Crabtree J."/>
            <person name="Darban H."/>
            <person name="da Silveira J.F."/>
            <person name="de Jong P."/>
            <person name="Edwards K."/>
            <person name="Englund P.T."/>
            <person name="Fazelina G."/>
            <person name="Feldblyum T."/>
            <person name="Ferella M."/>
            <person name="Frasch A.C."/>
            <person name="Gull K."/>
            <person name="Horn D."/>
            <person name="Hou L."/>
            <person name="Huang Y."/>
            <person name="Kindlund E."/>
            <person name="Klingbeil M."/>
            <person name="Kluge S."/>
            <person name="Koo H."/>
            <person name="Lacerda D."/>
            <person name="Levin M.J."/>
            <person name="Lorenzi H."/>
            <person name="Louie T."/>
            <person name="Machado C.R."/>
            <person name="McCulloch R."/>
            <person name="McKenna A."/>
            <person name="Mizuno Y."/>
            <person name="Mottram J.C."/>
            <person name="Nelson S."/>
            <person name="Ochaya S."/>
            <person name="Osoegawa K."/>
            <person name="Pai G."/>
            <person name="Parsons M."/>
            <person name="Pentony M."/>
            <person name="Pettersson U."/>
            <person name="Pop M."/>
            <person name="Ramirez J.L."/>
            <person name="Rinta J."/>
            <person name="Robertson L."/>
            <person name="Salzberg S.L."/>
            <person name="Sanchez D.O."/>
            <person name="Seyler A."/>
            <person name="Sharma R."/>
            <person name="Shetty J."/>
            <person name="Simpson A.J."/>
            <person name="Sisk E."/>
            <person name="Tammi M.T."/>
            <person name="Tarleton R."/>
            <person name="Teixeira S."/>
            <person name="Van Aken S."/>
            <person name="Vogt C."/>
            <person name="Ward P.N."/>
            <person name="Wickstead B."/>
            <person name="Wortman J."/>
            <person name="White O."/>
            <person name="Fraser C.M."/>
            <person name="Stuart K.D."/>
            <person name="Andersson B."/>
        </authorList>
    </citation>
    <scope>NUCLEOTIDE SEQUENCE [LARGE SCALE GENOMIC DNA]</scope>
    <source>
        <strain evidence="7 8">CL Brener</strain>
    </source>
</reference>
<dbReference type="OMA" id="VVFDWEP"/>
<proteinExistence type="inferred from homology"/>
<dbReference type="InterPro" id="IPR027417">
    <property type="entry name" value="P-loop_NTPase"/>
</dbReference>
<evidence type="ECO:0000256" key="2">
    <source>
        <dbReference type="ARBA" id="ARBA00022741"/>
    </source>
</evidence>
<organism evidence="7 8">
    <name type="scientific">Trypanosoma cruzi (strain CL Brener)</name>
    <dbReference type="NCBI Taxonomy" id="353153"/>
    <lineage>
        <taxon>Eukaryota</taxon>
        <taxon>Discoba</taxon>
        <taxon>Euglenozoa</taxon>
        <taxon>Kinetoplastea</taxon>
        <taxon>Metakinetoplastina</taxon>
        <taxon>Trypanosomatida</taxon>
        <taxon>Trypanosomatidae</taxon>
        <taxon>Trypanosoma</taxon>
        <taxon>Schizotrypanum</taxon>
    </lineage>
</organism>
<dbReference type="PROSITE" id="PS51883">
    <property type="entry name" value="OBG"/>
    <property type="match status" value="1"/>
</dbReference>
<dbReference type="Proteomes" id="UP000002296">
    <property type="component" value="Unassembled WGS sequence"/>
</dbReference>
<dbReference type="SUPFAM" id="SSF52540">
    <property type="entry name" value="P-loop containing nucleoside triphosphate hydrolases"/>
    <property type="match status" value="1"/>
</dbReference>
<dbReference type="GO" id="GO:0005525">
    <property type="term" value="F:GTP binding"/>
    <property type="evidence" value="ECO:0007669"/>
    <property type="project" value="UniProtKB-KW"/>
</dbReference>
<comment type="caution">
    <text evidence="7">The sequence shown here is derived from an EMBL/GenBank/DDBJ whole genome shotgun (WGS) entry which is preliminary data.</text>
</comment>
<evidence type="ECO:0000256" key="3">
    <source>
        <dbReference type="ARBA" id="ARBA00023134"/>
    </source>
</evidence>
<dbReference type="GO" id="GO:0042254">
    <property type="term" value="P:ribosome biogenesis"/>
    <property type="evidence" value="ECO:0007669"/>
    <property type="project" value="UniProtKB-UniRule"/>
</dbReference>
<dbReference type="PROSITE" id="PS51710">
    <property type="entry name" value="G_OBG"/>
    <property type="match status" value="1"/>
</dbReference>
<feature type="domain" description="Obg" evidence="6">
    <location>
        <begin position="55"/>
        <end position="214"/>
    </location>
</feature>
<gene>
    <name evidence="7" type="ORF">Tc00.1047053507769.40</name>
</gene>
<dbReference type="PRINTS" id="PR00326">
    <property type="entry name" value="GTP1OBG"/>
</dbReference>
<dbReference type="KEGG" id="tcr:507769.40"/>
<keyword evidence="4" id="KW-1133">Transmembrane helix</keyword>
<protein>
    <submittedName>
        <fullName evidence="7">GTP-binding protein, putative</fullName>
    </submittedName>
</protein>
<dbReference type="FunFam" id="3.40.50.300:FF:002674">
    <property type="entry name" value="GTP-binding protein, putative"/>
    <property type="match status" value="1"/>
</dbReference>
<dbReference type="NCBIfam" id="NF008956">
    <property type="entry name" value="PRK12299.1"/>
    <property type="match status" value="1"/>
</dbReference>
<dbReference type="PANTHER" id="PTHR11702">
    <property type="entry name" value="DEVELOPMENTALLY REGULATED GTP-BINDING PROTEIN-RELATED"/>
    <property type="match status" value="1"/>
</dbReference>
<dbReference type="GO" id="GO:0005739">
    <property type="term" value="C:mitochondrion"/>
    <property type="evidence" value="ECO:0007669"/>
    <property type="project" value="TreeGrafter"/>
</dbReference>
<dbReference type="Gene3D" id="2.70.210.12">
    <property type="entry name" value="GTP1/OBG domain"/>
    <property type="match status" value="1"/>
</dbReference>